<dbReference type="AlphaFoldDB" id="A0A0R1VAV1"/>
<evidence type="ECO:0000313" key="4">
    <source>
        <dbReference type="Proteomes" id="UP000051739"/>
    </source>
</evidence>
<dbReference type="Gene3D" id="3.40.50.720">
    <property type="entry name" value="NAD(P)-binding Rossmann-like Domain"/>
    <property type="match status" value="1"/>
</dbReference>
<gene>
    <name evidence="3" type="ORF">FC60_GL000888</name>
</gene>
<proteinExistence type="predicted"/>
<sequence length="223" mass="24793">MAKKESYVVIGLGKFGMTICSALAQAGQEVLAIDSNPDVVNEVSHLVVRAVIANAEEEETLKELAVGNFDHVYISIGHNIEASIMATLIVKELGAPDVTCRAENIHHARVLERVGADTVVRPEHDIAERLVFRKLNPNVVDFVRISENLMLAEVTIRNPKFFNRSLGELEIRRRFNVNVIAIVDHQDQLNEMPMATDTIHDHDKLTVIGSQAAIEQLSDEVDR</sequence>
<dbReference type="GO" id="GO:0008324">
    <property type="term" value="F:monoatomic cation transmembrane transporter activity"/>
    <property type="evidence" value="ECO:0007669"/>
    <property type="project" value="InterPro"/>
</dbReference>
<dbReference type="PANTHER" id="PTHR43833:SF7">
    <property type="entry name" value="KTR SYSTEM POTASSIUM UPTAKE PROTEIN C"/>
    <property type="match status" value="1"/>
</dbReference>
<organism evidence="3 4">
    <name type="scientific">Limosilactobacillus gastricus DSM 16045</name>
    <dbReference type="NCBI Taxonomy" id="1423749"/>
    <lineage>
        <taxon>Bacteria</taxon>
        <taxon>Bacillati</taxon>
        <taxon>Bacillota</taxon>
        <taxon>Bacilli</taxon>
        <taxon>Lactobacillales</taxon>
        <taxon>Lactobacillaceae</taxon>
        <taxon>Limosilactobacillus</taxon>
    </lineage>
</organism>
<dbReference type="SUPFAM" id="SSF116726">
    <property type="entry name" value="TrkA C-terminal domain-like"/>
    <property type="match status" value="1"/>
</dbReference>
<dbReference type="Pfam" id="PF02254">
    <property type="entry name" value="TrkA_N"/>
    <property type="match status" value="1"/>
</dbReference>
<dbReference type="InterPro" id="IPR036721">
    <property type="entry name" value="RCK_C_sf"/>
</dbReference>
<dbReference type="EMBL" id="AZFN01000021">
    <property type="protein sequence ID" value="KRM01163.1"/>
    <property type="molecule type" value="Genomic_DNA"/>
</dbReference>
<dbReference type="SUPFAM" id="SSF51735">
    <property type="entry name" value="NAD(P)-binding Rossmann-fold domains"/>
    <property type="match status" value="1"/>
</dbReference>
<dbReference type="PANTHER" id="PTHR43833">
    <property type="entry name" value="POTASSIUM CHANNEL PROTEIN 2-RELATED-RELATED"/>
    <property type="match status" value="1"/>
</dbReference>
<evidence type="ECO:0000259" key="1">
    <source>
        <dbReference type="PROSITE" id="PS51201"/>
    </source>
</evidence>
<comment type="caution">
    <text evidence="3">The sequence shown here is derived from an EMBL/GenBank/DDBJ whole genome shotgun (WGS) entry which is preliminary data.</text>
</comment>
<dbReference type="InterPro" id="IPR050721">
    <property type="entry name" value="Trk_Ktr_HKT_K-transport"/>
</dbReference>
<accession>A0A0R1VAV1</accession>
<dbReference type="Gene3D" id="3.30.70.1450">
    <property type="entry name" value="Regulator of K+ conductance, C-terminal domain"/>
    <property type="match status" value="1"/>
</dbReference>
<dbReference type="GO" id="GO:0006813">
    <property type="term" value="P:potassium ion transport"/>
    <property type="evidence" value="ECO:0007669"/>
    <property type="project" value="InterPro"/>
</dbReference>
<reference evidence="3 4" key="1">
    <citation type="journal article" date="2015" name="Genome Announc.">
        <title>Expanding the biotechnology potential of lactobacilli through comparative genomics of 213 strains and associated genera.</title>
        <authorList>
            <person name="Sun Z."/>
            <person name="Harris H.M."/>
            <person name="McCann A."/>
            <person name="Guo C."/>
            <person name="Argimon S."/>
            <person name="Zhang W."/>
            <person name="Yang X."/>
            <person name="Jeffery I.B."/>
            <person name="Cooney J.C."/>
            <person name="Kagawa T.F."/>
            <person name="Liu W."/>
            <person name="Song Y."/>
            <person name="Salvetti E."/>
            <person name="Wrobel A."/>
            <person name="Rasinkangas P."/>
            <person name="Parkhill J."/>
            <person name="Rea M.C."/>
            <person name="O'Sullivan O."/>
            <person name="Ritari J."/>
            <person name="Douillard F.P."/>
            <person name="Paul Ross R."/>
            <person name="Yang R."/>
            <person name="Briner A.E."/>
            <person name="Felis G.E."/>
            <person name="de Vos W.M."/>
            <person name="Barrangou R."/>
            <person name="Klaenhammer T.R."/>
            <person name="Caufield P.W."/>
            <person name="Cui Y."/>
            <person name="Zhang H."/>
            <person name="O'Toole P.W."/>
        </authorList>
    </citation>
    <scope>NUCLEOTIDE SEQUENCE [LARGE SCALE GENOMIC DNA]</scope>
    <source>
        <strain evidence="3 4">DSM 16045</strain>
    </source>
</reference>
<dbReference type="PROSITE" id="PS51202">
    <property type="entry name" value="RCK_C"/>
    <property type="match status" value="1"/>
</dbReference>
<dbReference type="RefSeq" id="WP_007121640.1">
    <property type="nucleotide sequence ID" value="NZ_AZFN01000021.1"/>
</dbReference>
<protein>
    <submittedName>
        <fullName evidence="3">Potassium transporter</fullName>
    </submittedName>
</protein>
<evidence type="ECO:0000313" key="3">
    <source>
        <dbReference type="EMBL" id="KRM01163.1"/>
    </source>
</evidence>
<feature type="domain" description="RCK N-terminal" evidence="1">
    <location>
        <begin position="4"/>
        <end position="120"/>
    </location>
</feature>
<dbReference type="InterPro" id="IPR036291">
    <property type="entry name" value="NAD(P)-bd_dom_sf"/>
</dbReference>
<dbReference type="Proteomes" id="UP000051739">
    <property type="component" value="Unassembled WGS sequence"/>
</dbReference>
<dbReference type="InterPro" id="IPR003148">
    <property type="entry name" value="RCK_N"/>
</dbReference>
<evidence type="ECO:0000259" key="2">
    <source>
        <dbReference type="PROSITE" id="PS51202"/>
    </source>
</evidence>
<dbReference type="InterPro" id="IPR006037">
    <property type="entry name" value="RCK_C"/>
</dbReference>
<dbReference type="Pfam" id="PF02080">
    <property type="entry name" value="TrkA_C"/>
    <property type="match status" value="1"/>
</dbReference>
<dbReference type="PATRIC" id="fig|1423749.3.peg.896"/>
<keyword evidence="4" id="KW-1185">Reference proteome</keyword>
<dbReference type="PROSITE" id="PS51201">
    <property type="entry name" value="RCK_N"/>
    <property type="match status" value="1"/>
</dbReference>
<name>A0A0R1VAV1_9LACO</name>
<feature type="domain" description="RCK C-terminal" evidence="2">
    <location>
        <begin position="137"/>
        <end position="223"/>
    </location>
</feature>